<evidence type="ECO:0000313" key="1">
    <source>
        <dbReference type="Proteomes" id="UP000095287"/>
    </source>
</evidence>
<name>A0A1I7Z8E2_9BILA</name>
<dbReference type="AlphaFoldDB" id="A0A1I7Z8E2"/>
<dbReference type="Proteomes" id="UP000095287">
    <property type="component" value="Unplaced"/>
</dbReference>
<organism evidence="1 2">
    <name type="scientific">Steinernema glaseri</name>
    <dbReference type="NCBI Taxonomy" id="37863"/>
    <lineage>
        <taxon>Eukaryota</taxon>
        <taxon>Metazoa</taxon>
        <taxon>Ecdysozoa</taxon>
        <taxon>Nematoda</taxon>
        <taxon>Chromadorea</taxon>
        <taxon>Rhabditida</taxon>
        <taxon>Tylenchina</taxon>
        <taxon>Panagrolaimomorpha</taxon>
        <taxon>Strongyloidoidea</taxon>
        <taxon>Steinernematidae</taxon>
        <taxon>Steinernema</taxon>
    </lineage>
</organism>
<accession>A0A1I7Z8E2</accession>
<protein>
    <submittedName>
        <fullName evidence="2">Lipoprotein</fullName>
    </submittedName>
</protein>
<proteinExistence type="predicted"/>
<evidence type="ECO:0000313" key="2">
    <source>
        <dbReference type="WBParaSite" id="L893_g23892.t1"/>
    </source>
</evidence>
<dbReference type="WBParaSite" id="L893_g23892.t1">
    <property type="protein sequence ID" value="L893_g23892.t1"/>
    <property type="gene ID" value="L893_g23892"/>
</dbReference>
<sequence>MVHVRRINDCKSTFIVQGQNKDKRRVPCCDNWDRTITGAIYQPIAVAAGEAGTLVKAGALDGRAHAFARLAGSDVPSAVAIYGTRVSGPACQVVAP</sequence>
<reference evidence="2" key="1">
    <citation type="submission" date="2016-11" db="UniProtKB">
        <authorList>
            <consortium name="WormBaseParasite"/>
        </authorList>
    </citation>
    <scope>IDENTIFICATION</scope>
</reference>
<keyword evidence="1" id="KW-1185">Reference proteome</keyword>